<dbReference type="Proteomes" id="UP000827892">
    <property type="component" value="Chromosome I"/>
</dbReference>
<organism evidence="2 3">
    <name type="scientific">Caenorhabditis briggsae</name>
    <dbReference type="NCBI Taxonomy" id="6238"/>
    <lineage>
        <taxon>Eukaryota</taxon>
        <taxon>Metazoa</taxon>
        <taxon>Ecdysozoa</taxon>
        <taxon>Nematoda</taxon>
        <taxon>Chromadorea</taxon>
        <taxon>Rhabditida</taxon>
        <taxon>Rhabditina</taxon>
        <taxon>Rhabditomorpha</taxon>
        <taxon>Rhabditoidea</taxon>
        <taxon>Rhabditidae</taxon>
        <taxon>Peloderinae</taxon>
        <taxon>Caenorhabditis</taxon>
    </lineage>
</organism>
<evidence type="ECO:0000256" key="1">
    <source>
        <dbReference type="SAM" id="Phobius"/>
    </source>
</evidence>
<dbReference type="EMBL" id="CP090891">
    <property type="protein sequence ID" value="ULU13383.1"/>
    <property type="molecule type" value="Genomic_DNA"/>
</dbReference>
<evidence type="ECO:0000313" key="3">
    <source>
        <dbReference type="Proteomes" id="UP000827892"/>
    </source>
</evidence>
<accession>A0AAE9J0N8</accession>
<sequence length="309" mass="36009">MNSTVVNSTLKIINDTINELNMEEITIWEATSLGFMMRVIYVLSILVMFLGIIWIYEWVQSTKASEQSITPTIPFEEDELTVYNGDHGEKFYCGYTDVGQRKNRSMNTLREILEMVYETRLRDYGEFLQDARIISIKMPGFENGVKCHEFVLKNGTMSSGSGFTYQMYGDNAIQVTRLYENGVGYIAGFCIYIRMEYEWGIRFRKAFIREILESRRYGRPVRSRRYLKQRSLRDAPETENLLSCSIPTHKWKVSYCEKRGRDVMSAMDSGLVIHQEWDTMEEQMETRSCMECSRAHNAPPPSYSSIIIV</sequence>
<keyword evidence="1" id="KW-1133">Transmembrane helix</keyword>
<dbReference type="PANTHER" id="PTHR34005:SF1">
    <property type="entry name" value="PROTEIN CBG15054"/>
    <property type="match status" value="1"/>
</dbReference>
<proteinExistence type="predicted"/>
<feature type="transmembrane region" description="Helical" evidence="1">
    <location>
        <begin position="39"/>
        <end position="59"/>
    </location>
</feature>
<keyword evidence="1" id="KW-0472">Membrane</keyword>
<name>A0AAE9J0N8_CAEBR</name>
<reference evidence="2 3" key="1">
    <citation type="submission" date="2022-05" db="EMBL/GenBank/DDBJ databases">
        <title>Chromosome-level reference genomes for two strains of Caenorhabditis briggsae: an improved platform for comparative genomics.</title>
        <authorList>
            <person name="Stevens L."/>
            <person name="Andersen E.C."/>
        </authorList>
    </citation>
    <scope>NUCLEOTIDE SEQUENCE [LARGE SCALE GENOMIC DNA]</scope>
    <source>
        <strain evidence="2">QX1410_ONT</strain>
        <tissue evidence="2">Whole-organism</tissue>
    </source>
</reference>
<evidence type="ECO:0000313" key="2">
    <source>
        <dbReference type="EMBL" id="ULU13383.1"/>
    </source>
</evidence>
<keyword evidence="1" id="KW-0812">Transmembrane</keyword>
<protein>
    <submittedName>
        <fullName evidence="2">Uncharacterized protein</fullName>
    </submittedName>
</protein>
<gene>
    <name evidence="2" type="ORF">L3Y34_016110</name>
</gene>
<dbReference type="AlphaFoldDB" id="A0AAE9J0N8"/>
<dbReference type="PANTHER" id="PTHR34005">
    <property type="entry name" value="PROTEIN CBG15054-RELATED"/>
    <property type="match status" value="1"/>
</dbReference>